<keyword evidence="5" id="KW-0028">Amino-acid biosynthesis</keyword>
<dbReference type="Gene3D" id="3.90.1260.10">
    <property type="entry name" value="Argininosuccinate synthetase, chain A, domain 2"/>
    <property type="match status" value="1"/>
</dbReference>
<feature type="domain" description="Arginosuccinate synthase C-terminal" evidence="9">
    <location>
        <begin position="184"/>
        <end position="366"/>
    </location>
</feature>
<evidence type="ECO:0000256" key="4">
    <source>
        <dbReference type="ARBA" id="ARBA00022598"/>
    </source>
</evidence>
<dbReference type="GO" id="GO:0006526">
    <property type="term" value="P:L-arginine biosynthetic process"/>
    <property type="evidence" value="ECO:0007669"/>
    <property type="project" value="UniProtKB-UniPathway"/>
</dbReference>
<comment type="pathway">
    <text evidence="1">Amino-acid biosynthesis; L-arginine biosynthesis; L-arginine from L-ornithine and carbamoyl phosphate: step 2/3.</text>
</comment>
<dbReference type="EC" id="6.3.4.5" evidence="2"/>
<protein>
    <recommendedName>
        <fullName evidence="2">argininosuccinate synthase</fullName>
        <ecNumber evidence="2">6.3.4.5</ecNumber>
    </recommendedName>
</protein>
<dbReference type="PANTHER" id="PTHR11587">
    <property type="entry name" value="ARGININOSUCCINATE SYNTHASE"/>
    <property type="match status" value="1"/>
</dbReference>
<evidence type="ECO:0000259" key="8">
    <source>
        <dbReference type="Pfam" id="PF00764"/>
    </source>
</evidence>
<evidence type="ECO:0000256" key="6">
    <source>
        <dbReference type="ARBA" id="ARBA00022741"/>
    </source>
</evidence>
<evidence type="ECO:0000259" key="9">
    <source>
        <dbReference type="Pfam" id="PF20979"/>
    </source>
</evidence>
<feature type="domain" description="Arginosuccinate synthase-like N-terminal" evidence="8">
    <location>
        <begin position="15"/>
        <end position="152"/>
    </location>
</feature>
<dbReference type="SUPFAM" id="SSF52402">
    <property type="entry name" value="Adenine nucleotide alpha hydrolases-like"/>
    <property type="match status" value="1"/>
</dbReference>
<dbReference type="InterPro" id="IPR048267">
    <property type="entry name" value="Arginosuc_syn_N"/>
</dbReference>
<keyword evidence="3" id="KW-0055">Arginine biosynthesis</keyword>
<proteinExistence type="predicted"/>
<dbReference type="InterPro" id="IPR024074">
    <property type="entry name" value="AS_cat/multimer_dom_body"/>
</dbReference>
<sequence>MIIEDLAARRVGVVQAGGLSSLALGIWLREQGVDAHHYVADLGQSGPDDLAALVDSLRTAGLPATLVDLRPAMAALGLDLLRYQARHDGGYWNTTGASRLVLVEQLAPVLRADGRTVLAHGCVGGGNDQRRFARYGARLAPDLGVYAPWTDPAALARFPNRAAMYAAVTGAGLWLDPGSDADRSTDANLAGASHESTELEDLATPVAPKTLTPRWSAWPADAPTDGGSVTVTIEAGRVTDVGGHGADPVAVLTAANHLGATHGSWLRDVVERRIIGTRCRGVYEAPGLEVLDVAWHKALEVTLDPYSRALYEQLGGALGAAVYEARYRDPVAAAARAALDALTAAVSATVELTLRGGAVTAAGVRTPGGDTDRQTRFGTGGHQWRDLAPAAA</sequence>
<dbReference type="GO" id="GO:0005737">
    <property type="term" value="C:cytoplasm"/>
    <property type="evidence" value="ECO:0007669"/>
    <property type="project" value="TreeGrafter"/>
</dbReference>
<evidence type="ECO:0000256" key="2">
    <source>
        <dbReference type="ARBA" id="ARBA00012286"/>
    </source>
</evidence>
<evidence type="ECO:0000256" key="3">
    <source>
        <dbReference type="ARBA" id="ARBA00022571"/>
    </source>
</evidence>
<keyword evidence="4" id="KW-0436">Ligase</keyword>
<dbReference type="EMBL" id="AP023359">
    <property type="protein sequence ID" value="BCJ68816.1"/>
    <property type="molecule type" value="Genomic_DNA"/>
</dbReference>
<dbReference type="Pfam" id="PF00764">
    <property type="entry name" value="Arginosuc_synth"/>
    <property type="match status" value="1"/>
</dbReference>
<dbReference type="Gene3D" id="3.40.50.620">
    <property type="entry name" value="HUPs"/>
    <property type="match status" value="1"/>
</dbReference>
<dbReference type="InterPro" id="IPR048268">
    <property type="entry name" value="Arginosuc_syn_C"/>
</dbReference>
<name>A0A810N5Y5_9ACTN</name>
<dbReference type="InterPro" id="IPR014729">
    <property type="entry name" value="Rossmann-like_a/b/a_fold"/>
</dbReference>
<dbReference type="GO" id="GO:0004055">
    <property type="term" value="F:argininosuccinate synthase activity"/>
    <property type="evidence" value="ECO:0007669"/>
    <property type="project" value="UniProtKB-EC"/>
</dbReference>
<dbReference type="RefSeq" id="WP_212817996.1">
    <property type="nucleotide sequence ID" value="NZ_AP023359.1"/>
</dbReference>
<dbReference type="GO" id="GO:0000050">
    <property type="term" value="P:urea cycle"/>
    <property type="evidence" value="ECO:0007669"/>
    <property type="project" value="TreeGrafter"/>
</dbReference>
<dbReference type="PANTHER" id="PTHR11587:SF2">
    <property type="entry name" value="ARGININOSUCCINATE SYNTHASE"/>
    <property type="match status" value="1"/>
</dbReference>
<reference evidence="10" key="1">
    <citation type="submission" date="2020-08" db="EMBL/GenBank/DDBJ databases">
        <title>Whole genome shotgun sequence of Polymorphospora rubra NBRC 101157.</title>
        <authorList>
            <person name="Komaki H."/>
            <person name="Tamura T."/>
        </authorList>
    </citation>
    <scope>NUCLEOTIDE SEQUENCE</scope>
    <source>
        <strain evidence="10">NBRC 101157</strain>
    </source>
</reference>
<gene>
    <name evidence="10" type="primary">argG_3</name>
    <name evidence="10" type="ORF">Prubr_58370</name>
</gene>
<dbReference type="AlphaFoldDB" id="A0A810N5Y5"/>
<evidence type="ECO:0000313" key="10">
    <source>
        <dbReference type="EMBL" id="BCJ68816.1"/>
    </source>
</evidence>
<dbReference type="InterPro" id="IPR001518">
    <property type="entry name" value="Arginosuc_synth"/>
</dbReference>
<evidence type="ECO:0000256" key="7">
    <source>
        <dbReference type="ARBA" id="ARBA00022840"/>
    </source>
</evidence>
<dbReference type="Pfam" id="PF20979">
    <property type="entry name" value="Arginosuc_syn_C"/>
    <property type="match status" value="1"/>
</dbReference>
<organism evidence="10 11">
    <name type="scientific">Polymorphospora rubra</name>
    <dbReference type="NCBI Taxonomy" id="338584"/>
    <lineage>
        <taxon>Bacteria</taxon>
        <taxon>Bacillati</taxon>
        <taxon>Actinomycetota</taxon>
        <taxon>Actinomycetes</taxon>
        <taxon>Micromonosporales</taxon>
        <taxon>Micromonosporaceae</taxon>
        <taxon>Polymorphospora</taxon>
    </lineage>
</organism>
<keyword evidence="11" id="KW-1185">Reference proteome</keyword>
<dbReference type="GO" id="GO:0005524">
    <property type="term" value="F:ATP binding"/>
    <property type="evidence" value="ECO:0007669"/>
    <property type="project" value="UniProtKB-KW"/>
</dbReference>
<dbReference type="UniPathway" id="UPA00068">
    <property type="reaction ID" value="UER00113"/>
</dbReference>
<keyword evidence="7" id="KW-0067">ATP-binding</keyword>
<evidence type="ECO:0000256" key="5">
    <source>
        <dbReference type="ARBA" id="ARBA00022605"/>
    </source>
</evidence>
<dbReference type="SUPFAM" id="SSF69864">
    <property type="entry name" value="Argininosuccinate synthetase, C-terminal domain"/>
    <property type="match status" value="1"/>
</dbReference>
<evidence type="ECO:0000313" key="11">
    <source>
        <dbReference type="Proteomes" id="UP000680866"/>
    </source>
</evidence>
<accession>A0A810N5Y5</accession>
<dbReference type="GO" id="GO:0000053">
    <property type="term" value="P:argininosuccinate metabolic process"/>
    <property type="evidence" value="ECO:0007669"/>
    <property type="project" value="TreeGrafter"/>
</dbReference>
<evidence type="ECO:0000256" key="1">
    <source>
        <dbReference type="ARBA" id="ARBA00004967"/>
    </source>
</evidence>
<dbReference type="KEGG" id="pry:Prubr_58370"/>
<keyword evidence="6" id="KW-0547">Nucleotide-binding</keyword>
<dbReference type="Proteomes" id="UP000680866">
    <property type="component" value="Chromosome"/>
</dbReference>